<comment type="caution">
    <text evidence="2">The sequence shown here is derived from an EMBL/GenBank/DDBJ whole genome shotgun (WGS) entry which is preliminary data.</text>
</comment>
<organism evidence="2 3">
    <name type="scientific">Hibiscus syriacus</name>
    <name type="common">Rose of Sharon</name>
    <dbReference type="NCBI Taxonomy" id="106335"/>
    <lineage>
        <taxon>Eukaryota</taxon>
        <taxon>Viridiplantae</taxon>
        <taxon>Streptophyta</taxon>
        <taxon>Embryophyta</taxon>
        <taxon>Tracheophyta</taxon>
        <taxon>Spermatophyta</taxon>
        <taxon>Magnoliopsida</taxon>
        <taxon>eudicotyledons</taxon>
        <taxon>Gunneridae</taxon>
        <taxon>Pentapetalae</taxon>
        <taxon>rosids</taxon>
        <taxon>malvids</taxon>
        <taxon>Malvales</taxon>
        <taxon>Malvaceae</taxon>
        <taxon>Malvoideae</taxon>
        <taxon>Hibiscus</taxon>
    </lineage>
</organism>
<gene>
    <name evidence="2" type="ORF">F3Y22_tig00110943pilonHSYRG00075</name>
</gene>
<name>A0A6A2ZC00_HIBSY</name>
<feature type="region of interest" description="Disordered" evidence="1">
    <location>
        <begin position="102"/>
        <end position="124"/>
    </location>
</feature>
<accession>A0A6A2ZC00</accession>
<dbReference type="AlphaFoldDB" id="A0A6A2ZC00"/>
<proteinExistence type="predicted"/>
<dbReference type="EMBL" id="VEPZ02001173">
    <property type="protein sequence ID" value="KAE8689113.1"/>
    <property type="molecule type" value="Genomic_DNA"/>
</dbReference>
<keyword evidence="3" id="KW-1185">Reference proteome</keyword>
<reference evidence="2" key="1">
    <citation type="submission" date="2019-09" db="EMBL/GenBank/DDBJ databases">
        <title>Draft genome information of white flower Hibiscus syriacus.</title>
        <authorList>
            <person name="Kim Y.-M."/>
        </authorList>
    </citation>
    <scope>NUCLEOTIDE SEQUENCE [LARGE SCALE GENOMIC DNA]</scope>
    <source>
        <strain evidence="2">YM2019G1</strain>
    </source>
</reference>
<evidence type="ECO:0000313" key="2">
    <source>
        <dbReference type="EMBL" id="KAE8689113.1"/>
    </source>
</evidence>
<protein>
    <submittedName>
        <fullName evidence="2">Uncharacterized protein</fullName>
    </submittedName>
</protein>
<feature type="compositionally biased region" description="Polar residues" evidence="1">
    <location>
        <begin position="102"/>
        <end position="111"/>
    </location>
</feature>
<dbReference type="Proteomes" id="UP000436088">
    <property type="component" value="Unassembled WGS sequence"/>
</dbReference>
<evidence type="ECO:0000313" key="3">
    <source>
        <dbReference type="Proteomes" id="UP000436088"/>
    </source>
</evidence>
<dbReference type="PANTHER" id="PTHR35726">
    <property type="entry name" value="GLUTAMIC ACID-RICH PROTEIN-LIKE"/>
    <property type="match status" value="1"/>
</dbReference>
<evidence type="ECO:0000256" key="1">
    <source>
        <dbReference type="SAM" id="MobiDB-lite"/>
    </source>
</evidence>
<dbReference type="PANTHER" id="PTHR35726:SF4">
    <property type="entry name" value="GLUTAMIC ACID-RICH PROTEIN-LIKE"/>
    <property type="match status" value="1"/>
</dbReference>
<sequence>MDIKTKVVDVSFLFHLEDTGDSEAGYADPAIPAGVNYAQDDDNDDAESCSCDTTSDLLHMVLELNYNLDGGNACVGDDDEDDGEVVNQKEVHLYKESKKSSAVSIDSNQTKNEMEKNRLFWKPV</sequence>